<dbReference type="PANTHER" id="PTHR30041:SF8">
    <property type="entry name" value="PROTEIN YFFB"/>
    <property type="match status" value="1"/>
</dbReference>
<organism evidence="3 4">
    <name type="scientific">Pyrinomonas methylaliphatogenes</name>
    <dbReference type="NCBI Taxonomy" id="454194"/>
    <lineage>
        <taxon>Bacteria</taxon>
        <taxon>Pseudomonadati</taxon>
        <taxon>Acidobacteriota</taxon>
        <taxon>Blastocatellia</taxon>
        <taxon>Blastocatellales</taxon>
        <taxon>Pyrinomonadaceae</taxon>
        <taxon>Pyrinomonas</taxon>
    </lineage>
</organism>
<dbReference type="InterPro" id="IPR006660">
    <property type="entry name" value="Arsenate_reductase-like"/>
</dbReference>
<reference evidence="3 4" key="2">
    <citation type="submission" date="2015-01" db="EMBL/GenBank/DDBJ databases">
        <title>Complete genome sequence of Pyrinomonas methylaliphatogenes type strain K22T.</title>
        <authorList>
            <person name="Lee K.C.Y."/>
            <person name="Power J.F."/>
            <person name="Dunfield P.F."/>
            <person name="Morgan X.C."/>
            <person name="Huttenhower C."/>
            <person name="Stott M.B."/>
        </authorList>
    </citation>
    <scope>NUCLEOTIDE SEQUENCE [LARGE SCALE GENOMIC DNA]</scope>
    <source>
        <strain evidence="3 4">K22</strain>
    </source>
</reference>
<evidence type="ECO:0000313" key="4">
    <source>
        <dbReference type="Proteomes" id="UP000031518"/>
    </source>
</evidence>
<dbReference type="EMBL" id="CBXV010000002">
    <property type="protein sequence ID" value="CDM64493.1"/>
    <property type="molecule type" value="Genomic_DNA"/>
</dbReference>
<dbReference type="CDD" id="cd02977">
    <property type="entry name" value="ArsC_family"/>
    <property type="match status" value="1"/>
</dbReference>
<accession>A0A0B6WTE7</accession>
<evidence type="ECO:0000256" key="2">
    <source>
        <dbReference type="PROSITE-ProRule" id="PRU01282"/>
    </source>
</evidence>
<sequence>MGERIEFYWLPHCTTCQKAALFLEERGIALEQRRDLKMEPLTRAEVERLARLVGGARELFSKRARKYRALGLDKRELSDDEMLRLMAEEYTFIKRPVLIIGERAIAGFTPKAYERFLQR</sequence>
<dbReference type="OrthoDB" id="1120494at2"/>
<comment type="similarity">
    <text evidence="1 2">Belongs to the ArsC family.</text>
</comment>
<dbReference type="PROSITE" id="PS51353">
    <property type="entry name" value="ARSC"/>
    <property type="match status" value="1"/>
</dbReference>
<dbReference type="Proteomes" id="UP000031518">
    <property type="component" value="Unassembled WGS sequence"/>
</dbReference>
<dbReference type="Pfam" id="PF03960">
    <property type="entry name" value="ArsC"/>
    <property type="match status" value="1"/>
</dbReference>
<dbReference type="AlphaFoldDB" id="A0A0B6WTE7"/>
<dbReference type="Gene3D" id="3.40.30.10">
    <property type="entry name" value="Glutaredoxin"/>
    <property type="match status" value="1"/>
</dbReference>
<keyword evidence="3" id="KW-0560">Oxidoreductase</keyword>
<dbReference type="NCBIfam" id="TIGR01617">
    <property type="entry name" value="arsC_related"/>
    <property type="match status" value="1"/>
</dbReference>
<dbReference type="InterPro" id="IPR036249">
    <property type="entry name" value="Thioredoxin-like_sf"/>
</dbReference>
<dbReference type="EC" id="1.20.4.1" evidence="3"/>
<proteinExistence type="inferred from homology"/>
<protein>
    <submittedName>
        <fullName evidence="3">Transcriptional regulator, Spx/MgsR family</fullName>
        <ecNumber evidence="3">1.20.4.1</ecNumber>
    </submittedName>
</protein>
<gene>
    <name evidence="3" type="ORF">PYK22_00487</name>
</gene>
<dbReference type="STRING" id="454194.PYK22_00487"/>
<evidence type="ECO:0000313" key="3">
    <source>
        <dbReference type="EMBL" id="CDM64493.1"/>
    </source>
</evidence>
<dbReference type="PANTHER" id="PTHR30041">
    <property type="entry name" value="ARSENATE REDUCTASE"/>
    <property type="match status" value="1"/>
</dbReference>
<evidence type="ECO:0000256" key="1">
    <source>
        <dbReference type="ARBA" id="ARBA00007198"/>
    </source>
</evidence>
<dbReference type="SUPFAM" id="SSF52833">
    <property type="entry name" value="Thioredoxin-like"/>
    <property type="match status" value="1"/>
</dbReference>
<dbReference type="GO" id="GO:0008794">
    <property type="term" value="F:arsenate reductase (glutaredoxin) activity"/>
    <property type="evidence" value="ECO:0007669"/>
    <property type="project" value="UniProtKB-EC"/>
</dbReference>
<dbReference type="InterPro" id="IPR006504">
    <property type="entry name" value="Tscrpt_reg_Spx/MgsR"/>
</dbReference>
<dbReference type="RefSeq" id="WP_041973985.1">
    <property type="nucleotide sequence ID" value="NZ_CBXV010000002.1"/>
</dbReference>
<reference evidence="3 4" key="1">
    <citation type="submission" date="2013-12" db="EMBL/GenBank/DDBJ databases">
        <authorList>
            <person name="Stott M."/>
        </authorList>
    </citation>
    <scope>NUCLEOTIDE SEQUENCE [LARGE SCALE GENOMIC DNA]</scope>
    <source>
        <strain evidence="3 4">K22</strain>
    </source>
</reference>
<name>A0A0B6WTE7_9BACT</name>
<keyword evidence="4" id="KW-1185">Reference proteome</keyword>